<reference evidence="2 3" key="1">
    <citation type="submission" date="2019-01" db="EMBL/GenBank/DDBJ databases">
        <authorList>
            <person name="Sayadi A."/>
        </authorList>
    </citation>
    <scope>NUCLEOTIDE SEQUENCE [LARGE SCALE GENOMIC DNA]</scope>
</reference>
<keyword evidence="1" id="KW-0472">Membrane</keyword>
<proteinExistence type="predicted"/>
<evidence type="ECO:0000313" key="3">
    <source>
        <dbReference type="Proteomes" id="UP000410492"/>
    </source>
</evidence>
<sequence length="90" mass="10585">MIKYFDFSLVMISPLLLTNFLTFVSNYLPIMFIMSSIMTTYVSSYYVVVLCHSIRILCHLSTIYISYLCVVKIMIMLLCFGYDYATMLWL</sequence>
<feature type="transmembrane region" description="Helical" evidence="1">
    <location>
        <begin position="7"/>
        <end position="24"/>
    </location>
</feature>
<protein>
    <submittedName>
        <fullName evidence="2">Uncharacterized protein</fullName>
    </submittedName>
</protein>
<accession>A0A653BPP2</accession>
<dbReference type="EMBL" id="CAACVG010003490">
    <property type="protein sequence ID" value="VEN37557.1"/>
    <property type="molecule type" value="Genomic_DNA"/>
</dbReference>
<organism evidence="2 3">
    <name type="scientific">Callosobruchus maculatus</name>
    <name type="common">Southern cowpea weevil</name>
    <name type="synonym">Pulse bruchid</name>
    <dbReference type="NCBI Taxonomy" id="64391"/>
    <lineage>
        <taxon>Eukaryota</taxon>
        <taxon>Metazoa</taxon>
        <taxon>Ecdysozoa</taxon>
        <taxon>Arthropoda</taxon>
        <taxon>Hexapoda</taxon>
        <taxon>Insecta</taxon>
        <taxon>Pterygota</taxon>
        <taxon>Neoptera</taxon>
        <taxon>Endopterygota</taxon>
        <taxon>Coleoptera</taxon>
        <taxon>Polyphaga</taxon>
        <taxon>Cucujiformia</taxon>
        <taxon>Chrysomeloidea</taxon>
        <taxon>Chrysomelidae</taxon>
        <taxon>Bruchinae</taxon>
        <taxon>Bruchini</taxon>
        <taxon>Callosobruchus</taxon>
    </lineage>
</organism>
<dbReference type="AlphaFoldDB" id="A0A653BPP2"/>
<feature type="transmembrane region" description="Helical" evidence="1">
    <location>
        <begin position="63"/>
        <end position="85"/>
    </location>
</feature>
<keyword evidence="1" id="KW-0812">Transmembrane</keyword>
<gene>
    <name evidence="2" type="ORF">CALMAC_LOCUS2772</name>
</gene>
<keyword evidence="3" id="KW-1185">Reference proteome</keyword>
<evidence type="ECO:0000256" key="1">
    <source>
        <dbReference type="SAM" id="Phobius"/>
    </source>
</evidence>
<evidence type="ECO:0000313" key="2">
    <source>
        <dbReference type="EMBL" id="VEN37557.1"/>
    </source>
</evidence>
<name>A0A653BPP2_CALMS</name>
<keyword evidence="1" id="KW-1133">Transmembrane helix</keyword>
<feature type="transmembrane region" description="Helical" evidence="1">
    <location>
        <begin position="30"/>
        <end position="51"/>
    </location>
</feature>
<dbReference type="Proteomes" id="UP000410492">
    <property type="component" value="Unassembled WGS sequence"/>
</dbReference>